<organism evidence="1">
    <name type="scientific">marine sediment metagenome</name>
    <dbReference type="NCBI Taxonomy" id="412755"/>
    <lineage>
        <taxon>unclassified sequences</taxon>
        <taxon>metagenomes</taxon>
        <taxon>ecological metagenomes</taxon>
    </lineage>
</organism>
<comment type="caution">
    <text evidence="1">The sequence shown here is derived from an EMBL/GenBank/DDBJ whole genome shotgun (WGS) entry which is preliminary data.</text>
</comment>
<evidence type="ECO:0000313" key="1">
    <source>
        <dbReference type="EMBL" id="GAI10600.1"/>
    </source>
</evidence>
<sequence>MRKIILFTTLLFLIFSFGAGVLAQGIELPDSGLTPDSPFYFLKSWKENIRP</sequence>
<gene>
    <name evidence="1" type="ORF">S06H3_15502</name>
</gene>
<name>X1M7D5_9ZZZZ</name>
<dbReference type="AlphaFoldDB" id="X1M7D5"/>
<reference evidence="1" key="1">
    <citation type="journal article" date="2014" name="Front. Microbiol.">
        <title>High frequency of phylogenetically diverse reductive dehalogenase-homologous genes in deep subseafloor sedimentary metagenomes.</title>
        <authorList>
            <person name="Kawai M."/>
            <person name="Futagami T."/>
            <person name="Toyoda A."/>
            <person name="Takaki Y."/>
            <person name="Nishi S."/>
            <person name="Hori S."/>
            <person name="Arai W."/>
            <person name="Tsubouchi T."/>
            <person name="Morono Y."/>
            <person name="Uchiyama I."/>
            <person name="Ito T."/>
            <person name="Fujiyama A."/>
            <person name="Inagaki F."/>
            <person name="Takami H."/>
        </authorList>
    </citation>
    <scope>NUCLEOTIDE SEQUENCE</scope>
    <source>
        <strain evidence="1">Expedition CK06-06</strain>
    </source>
</reference>
<feature type="non-terminal residue" evidence="1">
    <location>
        <position position="51"/>
    </location>
</feature>
<evidence type="ECO:0008006" key="2">
    <source>
        <dbReference type="Google" id="ProtNLM"/>
    </source>
</evidence>
<protein>
    <recommendedName>
        <fullName evidence="2">DUF5667 domain-containing protein</fullName>
    </recommendedName>
</protein>
<accession>X1M7D5</accession>
<dbReference type="EMBL" id="BARV01007630">
    <property type="protein sequence ID" value="GAI10600.1"/>
    <property type="molecule type" value="Genomic_DNA"/>
</dbReference>
<proteinExistence type="predicted"/>